<evidence type="ECO:0000256" key="3">
    <source>
        <dbReference type="ARBA" id="ARBA00022691"/>
    </source>
</evidence>
<dbReference type="AlphaFoldDB" id="E4RKD4"/>
<evidence type="ECO:0000256" key="4">
    <source>
        <dbReference type="ARBA" id="ARBA00022723"/>
    </source>
</evidence>
<dbReference type="Gene3D" id="3.20.20.70">
    <property type="entry name" value="Aldolase class I"/>
    <property type="match status" value="1"/>
</dbReference>
<dbReference type="PROSITE" id="PS51918">
    <property type="entry name" value="RADICAL_SAM"/>
    <property type="match status" value="1"/>
</dbReference>
<comment type="cofactor">
    <cofactor evidence="1">
        <name>[4Fe-4S] cluster</name>
        <dbReference type="ChEBI" id="CHEBI:49883"/>
    </cofactor>
</comment>
<reference evidence="8 9" key="2">
    <citation type="journal article" date="2011" name="J. Bacteriol.">
        <title>Complete Genome Sequence of the Haloalkaliphilic, Hydrogen Producing Halanaerobium hydrogenoformans.</title>
        <authorList>
            <person name="Brown S.D."/>
            <person name="Begemann M.B."/>
            <person name="Mormile M.R."/>
            <person name="Wall J.D."/>
            <person name="Han C.S."/>
            <person name="Goodwin L.A."/>
            <person name="Pitluck S."/>
            <person name="Land M.L."/>
            <person name="Hauser L.J."/>
            <person name="Elias D.A."/>
        </authorList>
    </citation>
    <scope>NUCLEOTIDE SEQUENCE [LARGE SCALE GENOMIC DNA]</scope>
    <source>
        <strain evidence="9">sapolanicus</strain>
    </source>
</reference>
<dbReference type="InterPro" id="IPR034457">
    <property type="entry name" value="Organic_radical-activating"/>
</dbReference>
<dbReference type="CDD" id="cd01335">
    <property type="entry name" value="Radical_SAM"/>
    <property type="match status" value="1"/>
</dbReference>
<reference evidence="8 9" key="1">
    <citation type="submission" date="2010-11" db="EMBL/GenBank/DDBJ databases">
        <title>Complete sequence of Halanaerobium sp. sapolanicus.</title>
        <authorList>
            <consortium name="US DOE Joint Genome Institute"/>
            <person name="Lucas S."/>
            <person name="Copeland A."/>
            <person name="Lapidus A."/>
            <person name="Cheng J.-F."/>
            <person name="Bruce D."/>
            <person name="Goodwin L."/>
            <person name="Pitluck S."/>
            <person name="Davenport K."/>
            <person name="Detter J.C."/>
            <person name="Han C."/>
            <person name="Tapia R."/>
            <person name="Land M."/>
            <person name="Hauser L."/>
            <person name="Jeffries C."/>
            <person name="Kyrpides N."/>
            <person name="Ivanova N."/>
            <person name="Mikhailova N."/>
            <person name="Begemann M.B."/>
            <person name="Mormile M.R."/>
            <person name="Wall J.D."/>
            <person name="Elias D.A."/>
            <person name="Woyke T."/>
        </authorList>
    </citation>
    <scope>NUCLEOTIDE SEQUENCE [LARGE SCALE GENOMIC DNA]</scope>
    <source>
        <strain evidence="9">sapolanicus</strain>
    </source>
</reference>
<dbReference type="eggNOG" id="COG1180">
    <property type="taxonomic scope" value="Bacteria"/>
</dbReference>
<keyword evidence="6" id="KW-0411">Iron-sulfur</keyword>
<dbReference type="SFLD" id="SFLDG01067">
    <property type="entry name" value="SPASM/twitch_domain_containing"/>
    <property type="match status" value="1"/>
</dbReference>
<feature type="domain" description="Radical SAM core" evidence="7">
    <location>
        <begin position="13"/>
        <end position="230"/>
    </location>
</feature>
<evidence type="ECO:0000256" key="1">
    <source>
        <dbReference type="ARBA" id="ARBA00001966"/>
    </source>
</evidence>
<dbReference type="RefSeq" id="WP_013406713.1">
    <property type="nucleotide sequence ID" value="NC_014654.1"/>
</dbReference>
<keyword evidence="5" id="KW-0408">Iron</keyword>
<gene>
    <name evidence="8" type="ordered locus">Halsa_2239</name>
</gene>
<dbReference type="PANTHER" id="PTHR30352:SF13">
    <property type="entry name" value="GLYCYL-RADICAL ENZYME ACTIVATING ENZYME YJJW-RELATED"/>
    <property type="match status" value="1"/>
</dbReference>
<evidence type="ECO:0000313" key="9">
    <source>
        <dbReference type="Proteomes" id="UP000007434"/>
    </source>
</evidence>
<dbReference type="InterPro" id="IPR007197">
    <property type="entry name" value="rSAM"/>
</dbReference>
<dbReference type="SFLD" id="SFLDS00029">
    <property type="entry name" value="Radical_SAM"/>
    <property type="match status" value="1"/>
</dbReference>
<dbReference type="KEGG" id="has:Halsa_2239"/>
<evidence type="ECO:0000256" key="5">
    <source>
        <dbReference type="ARBA" id="ARBA00023004"/>
    </source>
</evidence>
<evidence type="ECO:0000256" key="2">
    <source>
        <dbReference type="ARBA" id="ARBA00022485"/>
    </source>
</evidence>
<keyword evidence="9" id="KW-1185">Reference proteome</keyword>
<keyword evidence="4" id="KW-0479">Metal-binding</keyword>
<organism evidence="8 9">
    <name type="scientific">Halanaerobium hydrogeniformans</name>
    <name type="common">Halanaerobium sp. (strain sapolanicus)</name>
    <dbReference type="NCBI Taxonomy" id="656519"/>
    <lineage>
        <taxon>Bacteria</taxon>
        <taxon>Bacillati</taxon>
        <taxon>Bacillota</taxon>
        <taxon>Clostridia</taxon>
        <taxon>Halanaerobiales</taxon>
        <taxon>Halanaerobiaceae</taxon>
        <taxon>Halanaerobium</taxon>
    </lineage>
</organism>
<dbReference type="GO" id="GO:0003824">
    <property type="term" value="F:catalytic activity"/>
    <property type="evidence" value="ECO:0007669"/>
    <property type="project" value="InterPro"/>
</dbReference>
<dbReference type="InterPro" id="IPR013785">
    <property type="entry name" value="Aldolase_TIM"/>
</dbReference>
<evidence type="ECO:0000313" key="8">
    <source>
        <dbReference type="EMBL" id="ADQ15647.1"/>
    </source>
</evidence>
<dbReference type="Proteomes" id="UP000007434">
    <property type="component" value="Chromosome"/>
</dbReference>
<sequence length="230" mass="26573">MKLAGLKKTSLIDYPDLISAVVFTRGCNFKCGYCHNSQLINNKAEKENMPEEIFFDFLDKRQGLIDGVVISGGEPTLQPDLKNFIKKIKRKHNLKIKLDSNGSNQRTIAELIKEDLIDYLAVDIKQSWNKYSDLSSEKIVPELKKTFSLILNSNVNYEFRTTVVPGWHDKREIEKIAKIIQGADRYYIQNFKAVNTLDPKLKNRRSFSPAELKNFKKIAEKYLSVVRIRN</sequence>
<dbReference type="EMBL" id="CP002304">
    <property type="protein sequence ID" value="ADQ15647.1"/>
    <property type="molecule type" value="Genomic_DNA"/>
</dbReference>
<protein>
    <submittedName>
        <fullName evidence="8">Anaerobic ribonucleoside-triphosphate reductase activating protein</fullName>
    </submittedName>
</protein>
<keyword evidence="2" id="KW-0004">4Fe-4S</keyword>
<dbReference type="NCBIfam" id="TIGR02495">
    <property type="entry name" value="NrdG2"/>
    <property type="match status" value="1"/>
</dbReference>
<dbReference type="SFLD" id="SFLDG01094">
    <property type="entry name" value="Uncharacterised_Radical_SAM_Su"/>
    <property type="match status" value="1"/>
</dbReference>
<dbReference type="PANTHER" id="PTHR30352">
    <property type="entry name" value="PYRUVATE FORMATE-LYASE-ACTIVATING ENZYME"/>
    <property type="match status" value="1"/>
</dbReference>
<dbReference type="InterPro" id="IPR012840">
    <property type="entry name" value="NrdG2"/>
</dbReference>
<dbReference type="SUPFAM" id="SSF102114">
    <property type="entry name" value="Radical SAM enzymes"/>
    <property type="match status" value="1"/>
</dbReference>
<dbReference type="OrthoDB" id="9782387at2"/>
<dbReference type="InterPro" id="IPR058240">
    <property type="entry name" value="rSAM_sf"/>
</dbReference>
<keyword evidence="3" id="KW-0949">S-adenosyl-L-methionine</keyword>
<name>E4RKD4_HALHG</name>
<dbReference type="GO" id="GO:0046872">
    <property type="term" value="F:metal ion binding"/>
    <property type="evidence" value="ECO:0007669"/>
    <property type="project" value="UniProtKB-KW"/>
</dbReference>
<dbReference type="STRING" id="656519.Halsa_2239"/>
<proteinExistence type="predicted"/>
<dbReference type="GO" id="GO:0051539">
    <property type="term" value="F:4 iron, 4 sulfur cluster binding"/>
    <property type="evidence" value="ECO:0007669"/>
    <property type="project" value="UniProtKB-KW"/>
</dbReference>
<evidence type="ECO:0000256" key="6">
    <source>
        <dbReference type="ARBA" id="ARBA00023014"/>
    </source>
</evidence>
<dbReference type="Pfam" id="PF04055">
    <property type="entry name" value="Radical_SAM"/>
    <property type="match status" value="1"/>
</dbReference>
<dbReference type="HOGENOM" id="CLU_078147_2_1_9"/>
<evidence type="ECO:0000259" key="7">
    <source>
        <dbReference type="PROSITE" id="PS51918"/>
    </source>
</evidence>
<accession>E4RKD4</accession>